<dbReference type="Proteomes" id="UP001162992">
    <property type="component" value="Chromosome 17"/>
</dbReference>
<evidence type="ECO:0000313" key="2">
    <source>
        <dbReference type="Proteomes" id="UP001162992"/>
    </source>
</evidence>
<proteinExistence type="predicted"/>
<name>A0ACC2B7I4_DIPCM</name>
<organism evidence="1 2">
    <name type="scientific">Diphasiastrum complanatum</name>
    <name type="common">Issler's clubmoss</name>
    <name type="synonym">Lycopodium complanatum</name>
    <dbReference type="NCBI Taxonomy" id="34168"/>
    <lineage>
        <taxon>Eukaryota</taxon>
        <taxon>Viridiplantae</taxon>
        <taxon>Streptophyta</taxon>
        <taxon>Embryophyta</taxon>
        <taxon>Tracheophyta</taxon>
        <taxon>Lycopodiopsida</taxon>
        <taxon>Lycopodiales</taxon>
        <taxon>Lycopodiaceae</taxon>
        <taxon>Lycopodioideae</taxon>
        <taxon>Diphasiastrum</taxon>
    </lineage>
</organism>
<sequence>MKVVPMDTVRISMSSAVSSSSHGSGQEEGDLLGDVYMWGEGIGEGYLGGGHHKLGVVSGGPMDALLPKLLNYAAKLDIHSIACGGRHAALVTRHGKLFCWGEESGGRLGHGVHVDVSHPCLVEALGSADIEAVACGEYHTCAITLTGELYTWGDGNCSAGLLGHGNNISHWMPKKVNGCLESIRVSSIVCGPWHTALVTSSGQLYTFGEGTFGALGHGDKENVHHPKEVESLKGLKIVRVACGVWHTAAVVEVMIGYSGASSCSSGKLFTWGDGDKGRLGHEEKEQKLVPTCVAALVDHNFSQVACGHSLTVALTSSGRIFTMGSTIFGQLGNPQSDGKFPGLVEGRLCDAFVEEISCGAHHVAALTTKGGIYTWGKGANGRLGHGDMQDRHIPTLVEALKDKQVTHIACGSSFTAAVCSHGILGASQSTCTGCRHPFGFTRKKHHCYNCGAPCCHACSARKILKCSLAPNPDKPYRVCDHCFLKLQKGAESLETSHTFQVKNLAMQRRSVESKEKADLKIPKPYLPLLKVSEEPIRINDGKTGQKRNKKAEFPTMPAIGTLHQWGIVDVPRTFDTFTALAFKVRSSASVPASRVVSRAVSPVSRRPSPPRLTTALKLPGLSSSFDELKKENAKLNLEVLKLQEQVENLMQQSQLQEVELQQAAHQIKETFRMAGEESSKCQAAKGVIKSLTAQLKDMAEKLPAQVPQPGRYSLNGVHPMSVSDVPTVPELEDKYTLSTLCQQPQEINLNTRRFSVISESTFSSPIRNHTSSRSSETDVDDFKSMQRRDERNPVDGAKYGNGHVQGPEWVEQDQPGVYLTLFALPGGGKGLRRVRFSRKRFTEREAEQWWQENRQRVHDQYNVRIVDRTVLGRTVPIKNHL</sequence>
<dbReference type="EMBL" id="CM055108">
    <property type="protein sequence ID" value="KAJ7525723.1"/>
    <property type="molecule type" value="Genomic_DNA"/>
</dbReference>
<gene>
    <name evidence="1" type="ORF">O6H91_17G063100</name>
</gene>
<reference evidence="2" key="1">
    <citation type="journal article" date="2024" name="Proc. Natl. Acad. Sci. U.S.A.">
        <title>Extraordinary preservation of gene collinearity over three hundred million years revealed in homosporous lycophytes.</title>
        <authorList>
            <person name="Li C."/>
            <person name="Wickell D."/>
            <person name="Kuo L.Y."/>
            <person name="Chen X."/>
            <person name="Nie B."/>
            <person name="Liao X."/>
            <person name="Peng D."/>
            <person name="Ji J."/>
            <person name="Jenkins J."/>
            <person name="Williams M."/>
            <person name="Shu S."/>
            <person name="Plott C."/>
            <person name="Barry K."/>
            <person name="Rajasekar S."/>
            <person name="Grimwood J."/>
            <person name="Han X."/>
            <person name="Sun S."/>
            <person name="Hou Z."/>
            <person name="He W."/>
            <person name="Dai G."/>
            <person name="Sun C."/>
            <person name="Schmutz J."/>
            <person name="Leebens-Mack J.H."/>
            <person name="Li F.W."/>
            <person name="Wang L."/>
        </authorList>
    </citation>
    <scope>NUCLEOTIDE SEQUENCE [LARGE SCALE GENOMIC DNA]</scope>
    <source>
        <strain evidence="2">cv. PW_Plant_1</strain>
    </source>
</reference>
<comment type="caution">
    <text evidence="1">The sequence shown here is derived from an EMBL/GenBank/DDBJ whole genome shotgun (WGS) entry which is preliminary data.</text>
</comment>
<keyword evidence="2" id="KW-1185">Reference proteome</keyword>
<accession>A0ACC2B7I4</accession>
<protein>
    <submittedName>
        <fullName evidence="1">Uncharacterized protein</fullName>
    </submittedName>
</protein>
<evidence type="ECO:0000313" key="1">
    <source>
        <dbReference type="EMBL" id="KAJ7525723.1"/>
    </source>
</evidence>